<dbReference type="GO" id="GO:0050897">
    <property type="term" value="F:cobalt ion binding"/>
    <property type="evidence" value="ECO:0007669"/>
    <property type="project" value="TreeGrafter"/>
</dbReference>
<keyword evidence="3 7" id="KW-1133">Transmembrane helix</keyword>
<evidence type="ECO:0000256" key="6">
    <source>
        <dbReference type="SAM" id="MobiDB-lite"/>
    </source>
</evidence>
<feature type="coiled-coil region" evidence="5">
    <location>
        <begin position="1240"/>
        <end position="1267"/>
    </location>
</feature>
<comment type="subcellular location">
    <subcellularLocation>
        <location evidence="1">Cell membrane</location>
        <topology evidence="1">Multi-pass membrane protein</topology>
    </subcellularLocation>
</comment>
<sequence>MTSKPKQIRFEEDGFEDWPDSRSSSPTPSVSSFHRGSRPEKGTTRIPARIVSKRALLELGYPFAEDGDTIIVQLALGPNLIDGLLRLSESIRNSGQGTSEYGDAWKPKHQSKSRGFDWISVDAPVAESPAHSGNEEEQDDDLESVSEGDELGNIDGPVVHSGILPLDNTKYFTDNAADPTSGRLAAWKLERSDLIMSGAVTQLYAAHAAEFYMDSSGNQRVTLVCPRDDGYGMGDPSLIRMRWLHVQAQSLNIATLEALVTDCPFLMPSLRLVALTVLKEVMARCERPSESGTYIESGSMIQYIGRFNSSLGRYPDEDMSDTEPVTFISTQYLILEDKPAGRKQRGNHYKRTLREVLYGYDDETTHYTSQGAQNVDVGGSKSLSVQASQVWTLVLGSDLIITYSGLASSEMQQNLISIDTTLSSERTFTIRLIDEKDMCRYHVVITPSWKYVDFMKHAVALASKGHKRSNVTAYVLVNEFGLLVTTDIWLNLLSDGIIEEHVFGLRERNTEKGSPTEEYHALSAKLLATSSRSSLGRYSRRSSFQSEFRGSDLNMAMVLHPGMRRYRADSPSLSGGSTETDKHNHHNDDDDDDTLFFESHLGDEDSSLDDTIDLTMSFSELSSGTRQASTPGFRENAGYAEVPELFRLDKQVDVDLQQHETRRSSVSQREDMVSNHVEETRFTMPFRRMTRSMSFGTEASYPATHPYVNGRRRERQRNSSRGSSFRYARDSPLDPEYCSSWYDRRTYFETSSNYAQSGRKPRAGSVGGTYSADQSFTRLPPLDFAEVGFVPFFAWRLTWSDDKRSRSEIEKTLSQLLDNLNISLERDKFGKWYKASFQCSEIEVMERFDSILRHDSSKRESLNDLGHSKSASLDDGSSSGQPQSEVSTDSFRLHGDPLRTRKRSLEINDSNFSELIRVSRSILSAFLPHDGGIVSHPLYRRFWGSVDSILRGLRWAIDMSYEQEDQPWFVLKPSSAPVPLEDSSYEKDATALSRCQQCDNEKGYQSPDDALDHWHQHHANSACPQRAKQGRPFDDPCFVRIYQIVLDTNDRPSITGLRSSAFASSLVFLSDMQDLVERAEELHKMVTSVAGSDDLLNQNGNRPHLPSSLVEAFERIVSLFVLKAKELSWLNRFALKSDPTYGRHAQRRLDQLRRTGDAISEQARGLLNRAKEDIMLLGTSKRDVERIVIAPIGPEFLAMSLISNLQNNMLIRGTDKQFDLINHYRNRAARLRFETNRRPKRNAFVQIHALEEELEALQMVVDSQQELWRAHQKLFSPLTFKCPTTDWFYYRERKSMFRLESKSVHRQQRRLAERERALWILRKRTRALRDDTKQRIEILDEGHGRAIRVFTIVTLFFLPLSFVTSFFGMNTTDVRDTKYDQRIFWSTALPVTFGVIGLAFMYGYKWDLVRAWVSRTFKSTERHATSYMAAQEQKLSWVTTVDQKDPWVPGRGDHSVNGWRERMSFLSAQRRRRKNKVPRKKTEDSLFRP</sequence>
<protein>
    <submittedName>
        <fullName evidence="9">Mg2+ transporter</fullName>
    </submittedName>
</protein>
<organism evidence="9">
    <name type="scientific">Colletotrichum fructicola (strain Nara gc5)</name>
    <name type="common">Anthracnose fungus</name>
    <name type="synonym">Colletotrichum gloeosporioides (strain Nara gc5)</name>
    <dbReference type="NCBI Taxonomy" id="1213859"/>
    <lineage>
        <taxon>Eukaryota</taxon>
        <taxon>Fungi</taxon>
        <taxon>Dikarya</taxon>
        <taxon>Ascomycota</taxon>
        <taxon>Pezizomycotina</taxon>
        <taxon>Sordariomycetes</taxon>
        <taxon>Hypocreomycetidae</taxon>
        <taxon>Glomerellales</taxon>
        <taxon>Glomerellaceae</taxon>
        <taxon>Colletotrichum</taxon>
        <taxon>Colletotrichum gloeosporioides species complex</taxon>
    </lineage>
</organism>
<dbReference type="HOGENOM" id="CLU_243647_0_0_1"/>
<dbReference type="SUPFAM" id="SSF144083">
    <property type="entry name" value="Magnesium transport protein CorA, transmembrane region"/>
    <property type="match status" value="1"/>
</dbReference>
<feature type="domain" description="DUF8035" evidence="8">
    <location>
        <begin position="41"/>
        <end position="93"/>
    </location>
</feature>
<dbReference type="GO" id="GO:0015087">
    <property type="term" value="F:cobalt ion transmembrane transporter activity"/>
    <property type="evidence" value="ECO:0007669"/>
    <property type="project" value="TreeGrafter"/>
</dbReference>
<dbReference type="InterPro" id="IPR045863">
    <property type="entry name" value="CorA_TM1_TM2"/>
</dbReference>
<feature type="transmembrane region" description="Helical" evidence="7">
    <location>
        <begin position="1383"/>
        <end position="1404"/>
    </location>
</feature>
<evidence type="ECO:0000256" key="5">
    <source>
        <dbReference type="SAM" id="Coils"/>
    </source>
</evidence>
<feature type="region of interest" description="Disordered" evidence="6">
    <location>
        <begin position="698"/>
        <end position="727"/>
    </location>
</feature>
<evidence type="ECO:0000256" key="2">
    <source>
        <dbReference type="ARBA" id="ARBA00022692"/>
    </source>
</evidence>
<name>L2GG85_COLFN</name>
<dbReference type="Gene3D" id="1.20.58.340">
    <property type="entry name" value="Magnesium transport protein CorA, transmembrane region"/>
    <property type="match status" value="1"/>
</dbReference>
<evidence type="ECO:0000256" key="1">
    <source>
        <dbReference type="ARBA" id="ARBA00004651"/>
    </source>
</evidence>
<dbReference type="EMBL" id="KB020483">
    <property type="protein sequence ID" value="ELA37281.1"/>
    <property type="molecule type" value="Genomic_DNA"/>
</dbReference>
<feature type="region of interest" description="Disordered" evidence="6">
    <location>
        <begin position="861"/>
        <end position="895"/>
    </location>
</feature>
<dbReference type="GO" id="GO:0005886">
    <property type="term" value="C:plasma membrane"/>
    <property type="evidence" value="ECO:0007669"/>
    <property type="project" value="UniProtKB-SubCell"/>
</dbReference>
<keyword evidence="4 7" id="KW-0472">Membrane</keyword>
<dbReference type="GO" id="GO:0000287">
    <property type="term" value="F:magnesium ion binding"/>
    <property type="evidence" value="ECO:0007669"/>
    <property type="project" value="TreeGrafter"/>
</dbReference>
<dbReference type="PANTHER" id="PTHR46494:SF1">
    <property type="entry name" value="CORA FAMILY METAL ION TRANSPORTER (EUROFUNG)"/>
    <property type="match status" value="1"/>
</dbReference>
<feature type="region of interest" description="Disordered" evidence="6">
    <location>
        <begin position="1"/>
        <end position="46"/>
    </location>
</feature>
<feature type="region of interest" description="Disordered" evidence="6">
    <location>
        <begin position="126"/>
        <end position="157"/>
    </location>
</feature>
<proteinExistence type="predicted"/>
<dbReference type="InterPro" id="IPR058348">
    <property type="entry name" value="DUF8035"/>
</dbReference>
<feature type="compositionally biased region" description="Basic and acidic residues" evidence="6">
    <location>
        <begin position="1480"/>
        <end position="1489"/>
    </location>
</feature>
<feature type="compositionally biased region" description="Basic residues" evidence="6">
    <location>
        <begin position="1469"/>
        <end position="1479"/>
    </location>
</feature>
<feature type="region of interest" description="Disordered" evidence="6">
    <location>
        <begin position="1468"/>
        <end position="1489"/>
    </location>
</feature>
<keyword evidence="2 7" id="KW-0812">Transmembrane</keyword>
<dbReference type="GO" id="GO:0015095">
    <property type="term" value="F:magnesium ion transmembrane transporter activity"/>
    <property type="evidence" value="ECO:0007669"/>
    <property type="project" value="TreeGrafter"/>
</dbReference>
<feature type="compositionally biased region" description="Low complexity" evidence="6">
    <location>
        <begin position="868"/>
        <end position="880"/>
    </location>
</feature>
<dbReference type="Pfam" id="PF01544">
    <property type="entry name" value="CorA"/>
    <property type="match status" value="1"/>
</dbReference>
<gene>
    <name evidence="9" type="ORF">CGGC5_3340</name>
</gene>
<evidence type="ECO:0000313" key="9">
    <source>
        <dbReference type="EMBL" id="ELA37281.1"/>
    </source>
</evidence>
<accession>L2GG85</accession>
<reference evidence="9" key="1">
    <citation type="submission" date="2012-08" db="EMBL/GenBank/DDBJ databases">
        <title>Genome analysis of Colletotrichum orbiculare and Colletotrichum fructicola.</title>
        <authorList>
            <person name="Gan P.H.P."/>
            <person name="Ikeda K."/>
            <person name="Irieda H."/>
            <person name="Narusaka M."/>
            <person name="O'Connell R.J."/>
            <person name="Narusaka Y."/>
            <person name="Takano Y."/>
            <person name="Kubo Y."/>
            <person name="Shirasu K."/>
        </authorList>
    </citation>
    <scope>NUCLEOTIDE SEQUENCE</scope>
    <source>
        <strain evidence="9">Nara gc5</strain>
    </source>
</reference>
<feature type="compositionally biased region" description="Basic and acidic residues" evidence="6">
    <location>
        <begin position="579"/>
        <end position="588"/>
    </location>
</feature>
<feature type="compositionally biased region" description="Acidic residues" evidence="6">
    <location>
        <begin position="135"/>
        <end position="152"/>
    </location>
</feature>
<dbReference type="Pfam" id="PF26118">
    <property type="entry name" value="DUF8035"/>
    <property type="match status" value="1"/>
</dbReference>
<keyword evidence="5" id="KW-0175">Coiled coil</keyword>
<dbReference type="PANTHER" id="PTHR46494">
    <property type="entry name" value="CORA FAMILY METAL ION TRANSPORTER (EUROFUNG)"/>
    <property type="match status" value="1"/>
</dbReference>
<feature type="compositionally biased region" description="Low complexity" evidence="6">
    <location>
        <begin position="21"/>
        <end position="32"/>
    </location>
</feature>
<feature type="transmembrane region" description="Helical" evidence="7">
    <location>
        <begin position="1349"/>
        <end position="1371"/>
    </location>
</feature>
<dbReference type="InterPro" id="IPR002523">
    <property type="entry name" value="MgTranspt_CorA/ZnTranspt_ZntB"/>
</dbReference>
<evidence type="ECO:0000256" key="7">
    <source>
        <dbReference type="SAM" id="Phobius"/>
    </source>
</evidence>
<evidence type="ECO:0000256" key="3">
    <source>
        <dbReference type="ARBA" id="ARBA00022989"/>
    </source>
</evidence>
<evidence type="ECO:0000256" key="4">
    <source>
        <dbReference type="ARBA" id="ARBA00023136"/>
    </source>
</evidence>
<feature type="region of interest" description="Disordered" evidence="6">
    <location>
        <begin position="566"/>
        <end position="595"/>
    </location>
</feature>
<dbReference type="STRING" id="1213859.L2GG85"/>
<feature type="compositionally biased region" description="Polar residues" evidence="6">
    <location>
        <begin position="881"/>
        <end position="890"/>
    </location>
</feature>
<evidence type="ECO:0000259" key="8">
    <source>
        <dbReference type="Pfam" id="PF26118"/>
    </source>
</evidence>